<dbReference type="AlphaFoldDB" id="A0ABD0KY24"/>
<reference evidence="1 2" key="1">
    <citation type="journal article" date="2023" name="Sci. Data">
        <title>Genome assembly of the Korean intertidal mud-creeper Batillaria attramentaria.</title>
        <authorList>
            <person name="Patra A.K."/>
            <person name="Ho P.T."/>
            <person name="Jun S."/>
            <person name="Lee S.J."/>
            <person name="Kim Y."/>
            <person name="Won Y.J."/>
        </authorList>
    </citation>
    <scope>NUCLEOTIDE SEQUENCE [LARGE SCALE GENOMIC DNA]</scope>
    <source>
        <strain evidence="1">Wonlab-2016</strain>
    </source>
</reference>
<evidence type="ECO:0000313" key="1">
    <source>
        <dbReference type="EMBL" id="KAK7492037.1"/>
    </source>
</evidence>
<feature type="non-terminal residue" evidence="1">
    <location>
        <position position="1"/>
    </location>
</feature>
<accession>A0ABD0KY24</accession>
<name>A0ABD0KY24_9CAEN</name>
<comment type="caution">
    <text evidence="1">The sequence shown here is derived from an EMBL/GenBank/DDBJ whole genome shotgun (WGS) entry which is preliminary data.</text>
</comment>
<gene>
    <name evidence="1" type="ORF">BaRGS_00016701</name>
</gene>
<keyword evidence="2" id="KW-1185">Reference proteome</keyword>
<proteinExistence type="predicted"/>
<evidence type="ECO:0000313" key="2">
    <source>
        <dbReference type="Proteomes" id="UP001519460"/>
    </source>
</evidence>
<protein>
    <submittedName>
        <fullName evidence="1">Uncharacterized protein</fullName>
    </submittedName>
</protein>
<dbReference type="Proteomes" id="UP001519460">
    <property type="component" value="Unassembled WGS sequence"/>
</dbReference>
<sequence>LEFLSFGRALSRGLSSSLVQRQGRFCAGCACQSSVLCLDIRLGEIDDKLWDKAASDAAR</sequence>
<dbReference type="EMBL" id="JACVVK020000107">
    <property type="protein sequence ID" value="KAK7492037.1"/>
    <property type="molecule type" value="Genomic_DNA"/>
</dbReference>
<organism evidence="1 2">
    <name type="scientific">Batillaria attramentaria</name>
    <dbReference type="NCBI Taxonomy" id="370345"/>
    <lineage>
        <taxon>Eukaryota</taxon>
        <taxon>Metazoa</taxon>
        <taxon>Spiralia</taxon>
        <taxon>Lophotrochozoa</taxon>
        <taxon>Mollusca</taxon>
        <taxon>Gastropoda</taxon>
        <taxon>Caenogastropoda</taxon>
        <taxon>Sorbeoconcha</taxon>
        <taxon>Cerithioidea</taxon>
        <taxon>Batillariidae</taxon>
        <taxon>Batillaria</taxon>
    </lineage>
</organism>